<feature type="compositionally biased region" description="Basic and acidic residues" evidence="11">
    <location>
        <begin position="906"/>
        <end position="932"/>
    </location>
</feature>
<dbReference type="FunFam" id="3.30.365.10:FF:000001">
    <property type="entry name" value="Xanthine dehydrogenase oxidase"/>
    <property type="match status" value="1"/>
</dbReference>
<dbReference type="OrthoDB" id="8300278at2759"/>
<comment type="similarity">
    <text evidence="3">Belongs to the xanthine dehydrogenase family.</text>
</comment>
<comment type="caution">
    <text evidence="14">The sequence shown here is derived from an EMBL/GenBank/DDBJ whole genome shotgun (WGS) entry which is preliminary data.</text>
</comment>
<dbReference type="EMBL" id="WJQU01000001">
    <property type="protein sequence ID" value="KAJ6648666.1"/>
    <property type="molecule type" value="Genomic_DNA"/>
</dbReference>
<dbReference type="GO" id="GO:0016491">
    <property type="term" value="F:oxidoreductase activity"/>
    <property type="evidence" value="ECO:0007669"/>
    <property type="project" value="UniProtKB-KW"/>
</dbReference>
<keyword evidence="15" id="KW-1185">Reference proteome</keyword>
<dbReference type="Pfam" id="PF02738">
    <property type="entry name" value="MoCoBD_1"/>
    <property type="match status" value="1"/>
</dbReference>
<dbReference type="InterPro" id="IPR046867">
    <property type="entry name" value="AldOxase/xan_DH_MoCoBD2"/>
</dbReference>
<evidence type="ECO:0000256" key="10">
    <source>
        <dbReference type="ARBA" id="ARBA00034078"/>
    </source>
</evidence>
<dbReference type="PANTHER" id="PTHR11908">
    <property type="entry name" value="XANTHINE DEHYDROGENASE"/>
    <property type="match status" value="1"/>
</dbReference>
<reference evidence="14" key="1">
    <citation type="submission" date="2022-07" db="EMBL/GenBank/DDBJ databases">
        <authorList>
            <person name="Trinca V."/>
            <person name="Uliana J.V.C."/>
            <person name="Torres T.T."/>
            <person name="Ward R.J."/>
            <person name="Monesi N."/>
        </authorList>
    </citation>
    <scope>NUCLEOTIDE SEQUENCE</scope>
    <source>
        <strain evidence="14">HSMRA1968</strain>
        <tissue evidence="14">Whole embryos</tissue>
    </source>
</reference>
<evidence type="ECO:0000256" key="6">
    <source>
        <dbReference type="ARBA" id="ARBA00022723"/>
    </source>
</evidence>
<dbReference type="GO" id="GO:0051537">
    <property type="term" value="F:2 iron, 2 sulfur cluster binding"/>
    <property type="evidence" value="ECO:0007669"/>
    <property type="project" value="UniProtKB-KW"/>
</dbReference>
<keyword evidence="7" id="KW-0560">Oxidoreductase</keyword>
<organism evidence="14 15">
    <name type="scientific">Pseudolycoriella hygida</name>
    <dbReference type="NCBI Taxonomy" id="35572"/>
    <lineage>
        <taxon>Eukaryota</taxon>
        <taxon>Metazoa</taxon>
        <taxon>Ecdysozoa</taxon>
        <taxon>Arthropoda</taxon>
        <taxon>Hexapoda</taxon>
        <taxon>Insecta</taxon>
        <taxon>Pterygota</taxon>
        <taxon>Neoptera</taxon>
        <taxon>Endopterygota</taxon>
        <taxon>Diptera</taxon>
        <taxon>Nematocera</taxon>
        <taxon>Sciaroidea</taxon>
        <taxon>Sciaridae</taxon>
        <taxon>Pseudolycoriella</taxon>
    </lineage>
</organism>
<evidence type="ECO:0000256" key="2">
    <source>
        <dbReference type="ARBA" id="ARBA00001974"/>
    </source>
</evidence>
<dbReference type="Proteomes" id="UP001151699">
    <property type="component" value="Chromosome A"/>
</dbReference>
<protein>
    <submittedName>
        <fullName evidence="14">Xanthine dehydrogenase</fullName>
    </submittedName>
</protein>
<dbReference type="InterPro" id="IPR016208">
    <property type="entry name" value="Ald_Oxase/xanthine_DH-like"/>
</dbReference>
<dbReference type="Gene3D" id="3.60.10.10">
    <property type="entry name" value="Endonuclease/exonuclease/phosphatase"/>
    <property type="match status" value="1"/>
</dbReference>
<evidence type="ECO:0000256" key="7">
    <source>
        <dbReference type="ARBA" id="ARBA00023002"/>
    </source>
</evidence>
<keyword evidence="9" id="KW-0411">Iron-sulfur</keyword>
<evidence type="ECO:0000259" key="12">
    <source>
        <dbReference type="Pfam" id="PF02738"/>
    </source>
</evidence>
<feature type="non-terminal residue" evidence="14">
    <location>
        <position position="1321"/>
    </location>
</feature>
<dbReference type="InterPro" id="IPR036691">
    <property type="entry name" value="Endo/exonu/phosph_ase_sf"/>
</dbReference>
<dbReference type="Pfam" id="PF20256">
    <property type="entry name" value="MoCoBD_2"/>
    <property type="match status" value="1"/>
</dbReference>
<evidence type="ECO:0000256" key="4">
    <source>
        <dbReference type="ARBA" id="ARBA00022505"/>
    </source>
</evidence>
<evidence type="ECO:0000256" key="1">
    <source>
        <dbReference type="ARBA" id="ARBA00001924"/>
    </source>
</evidence>
<feature type="domain" description="Aldehyde oxidase/xanthine dehydrogenase second molybdopterin binding" evidence="13">
    <location>
        <begin position="259"/>
        <end position="509"/>
    </location>
</feature>
<evidence type="ECO:0000256" key="9">
    <source>
        <dbReference type="ARBA" id="ARBA00023014"/>
    </source>
</evidence>
<dbReference type="InterPro" id="IPR008274">
    <property type="entry name" value="AldOxase/xan_DH_MoCoBD1"/>
</dbReference>
<feature type="domain" description="Aldehyde oxidase/xanthine dehydrogenase first molybdopterin binding" evidence="12">
    <location>
        <begin position="24"/>
        <end position="244"/>
    </location>
</feature>
<dbReference type="FunFam" id="3.30.365.10:FF:000002">
    <property type="entry name" value="Xanthine dehydrogenase oxidase"/>
    <property type="match status" value="1"/>
</dbReference>
<evidence type="ECO:0000256" key="11">
    <source>
        <dbReference type="SAM" id="MobiDB-lite"/>
    </source>
</evidence>
<evidence type="ECO:0000313" key="15">
    <source>
        <dbReference type="Proteomes" id="UP001151699"/>
    </source>
</evidence>
<gene>
    <name evidence="14" type="primary">xdh_3</name>
    <name evidence="14" type="ORF">Bhyg_03897</name>
</gene>
<keyword evidence="6" id="KW-0479">Metal-binding</keyword>
<feature type="region of interest" description="Disordered" evidence="11">
    <location>
        <begin position="903"/>
        <end position="944"/>
    </location>
</feature>
<keyword evidence="8" id="KW-0408">Iron</keyword>
<evidence type="ECO:0000313" key="14">
    <source>
        <dbReference type="EMBL" id="KAJ6648666.1"/>
    </source>
</evidence>
<dbReference type="InterPro" id="IPR037165">
    <property type="entry name" value="AldOxase/xan_DH_Mopterin-bd_sf"/>
</dbReference>
<comment type="cofactor">
    <cofactor evidence="10">
        <name>[2Fe-2S] cluster</name>
        <dbReference type="ChEBI" id="CHEBI:190135"/>
    </cofactor>
</comment>
<comment type="cofactor">
    <cofactor evidence="2">
        <name>FAD</name>
        <dbReference type="ChEBI" id="CHEBI:57692"/>
    </cofactor>
</comment>
<keyword evidence="5" id="KW-0001">2Fe-2S</keyword>
<feature type="compositionally biased region" description="Acidic residues" evidence="11">
    <location>
        <begin position="933"/>
        <end position="944"/>
    </location>
</feature>
<evidence type="ECO:0000259" key="13">
    <source>
        <dbReference type="Pfam" id="PF20256"/>
    </source>
</evidence>
<dbReference type="Gene3D" id="3.30.365.10">
    <property type="entry name" value="Aldehyde oxidase/xanthine dehydrogenase, molybdopterin binding domain"/>
    <property type="match status" value="4"/>
</dbReference>
<evidence type="ECO:0000256" key="8">
    <source>
        <dbReference type="ARBA" id="ARBA00023004"/>
    </source>
</evidence>
<proteinExistence type="inferred from homology"/>
<sequence length="1321" mass="144583">MPTLQDVINSSGKYQKLAQTTNTNVFDSSKTIRGRVAFGSQYHFTMEPQTTVCTLTDDGIKVYTSTQWTHLTQIAISRCLKVPTNSVHLELKRVGGGYGGKVSRGGQIACACALGCYLTRRPVRFVMTIESNMEVVGKRNAMIGEYRATVDPNGKIESLNYNTFHDAGCSFNEAITTFVKRSYPNCYDASKWNFKSEDVKTDAPSHTWCRAPGTLEMVGLAETVMEHISKVLSKDPMSVRLENMPSGSLISTMIPVFLKDVDFKERKRRVDDFNKTNRWRKKGIAIIPMEYPMKYHGMTTAYVAVYHNDGTVVVSHGGSEMGQGINTKVTQVVARAFGIAPSFVQVRNSDSVIGANCDPTGGSITSEMVCCAALKACEQILEQLKPIREKNPNAAWPELTQVAYMNQLSLKAVYTEREKDFKDYSVCALACAEIEADLLTGNIQLTRVDILEDVGQSTNPLIDIGQIEGAFTMGVGYWLTEDLVYDRTTGQLLTNRTWNYKPPGAKDIPVDFRVSLLKNSTNHLIPLRSKAVGEPAVTLAIVVVFALRYALQSARSDSGIKNDSWFELTTPATPEVIALAAGHSLDESSLPSTVGPRGLLQRNQQPNFHEKILKMGSVNTIPVVSQVKSGVQLVCGDTEGAKNTQEQFFHECPGVSQVVSLGYVLGGDTDSAIETQKRCGKLMLNTIDGIPVAGHIKGGIHYMVGDEEGGNKAMKSATRTTGVVAGGVGGFFLGGPLGAAAGGMYGGALTDVTTSLVTNEPSGYVAAIENAVNNPNPGDIFDLCLMPVADGLTGYTAGNVVKKLTSSQAQAGPSGTQTKSDVVQQQADLAKAGKLRAEAHQLYEAAEASSGKVPEMQTLTDMKKVQQSIPKSQVAASTHAQGQVYAATQIDGHTEHIVQVPQAPNHDQRHKNQGEKSHQRRSQEQQRRRSTEEESDSDSDEEDCDCEGVEVPVFYVNAGSINPRTQKAKIEKIREVIGRNQPAIIAIVETWLSNEHSDDDVRNSLGLSWEYTILRQDRDAGHHSDNAYGATTTSMQGRRGGGILIAWKPIILSNGNPLKLKRNANEDYGDVIMSADILVEMNCTKCNTSKNKKFIFTVVYRRPVPRDEPSAGDTNFDILERLTHLIGASLDVCQNYSGWSMVGDFNYREGGDDKHVKDFLMHADGAEIFPTSDISTHVIASPGHVNGLMVSKKPISDHHAFIYTLNLGDDFQTNEPLLIYVVLHSHSFISQQRIYILAENLDDTRGDDGYFGSPSSLSSSGIIGATNEKRTKMKHIISMHRKIFAKHLETYILKTSFTYQRIASINFSEFAVNFSGRFDNV</sequence>
<accession>A0A9Q0NFF3</accession>
<evidence type="ECO:0000256" key="3">
    <source>
        <dbReference type="ARBA" id="ARBA00006849"/>
    </source>
</evidence>
<keyword evidence="4" id="KW-0500">Molybdenum</keyword>
<dbReference type="PANTHER" id="PTHR11908:SF132">
    <property type="entry name" value="ALDEHYDE OXIDASE 1-RELATED"/>
    <property type="match status" value="1"/>
</dbReference>
<evidence type="ECO:0000256" key="5">
    <source>
        <dbReference type="ARBA" id="ARBA00022714"/>
    </source>
</evidence>
<dbReference type="SUPFAM" id="SSF56219">
    <property type="entry name" value="DNase I-like"/>
    <property type="match status" value="1"/>
</dbReference>
<dbReference type="SUPFAM" id="SSF56003">
    <property type="entry name" value="Molybdenum cofactor-binding domain"/>
    <property type="match status" value="1"/>
</dbReference>
<dbReference type="GO" id="GO:0005506">
    <property type="term" value="F:iron ion binding"/>
    <property type="evidence" value="ECO:0007669"/>
    <property type="project" value="InterPro"/>
</dbReference>
<name>A0A9Q0NFF3_9DIPT</name>
<comment type="cofactor">
    <cofactor evidence="1">
        <name>Mo-molybdopterin</name>
        <dbReference type="ChEBI" id="CHEBI:71302"/>
    </cofactor>
</comment>